<evidence type="ECO:0000259" key="16">
    <source>
        <dbReference type="Pfam" id="PF21334"/>
    </source>
</evidence>
<dbReference type="InterPro" id="IPR001469">
    <property type="entry name" value="ATP_synth_F1_dsu/esu"/>
</dbReference>
<dbReference type="GO" id="GO:0045259">
    <property type="term" value="C:proton-transporting ATP synthase complex"/>
    <property type="evidence" value="ECO:0007669"/>
    <property type="project" value="UniProtKB-KW"/>
</dbReference>
<comment type="subcellular location">
    <subcellularLocation>
        <location evidence="1">Mitochondrion inner membrane</location>
    </subcellularLocation>
</comment>
<evidence type="ECO:0000256" key="12">
    <source>
        <dbReference type="ARBA" id="ARBA00023310"/>
    </source>
</evidence>
<dbReference type="SUPFAM" id="SSF51344">
    <property type="entry name" value="Epsilon subunit of F1F0-ATP synthase N-terminal domain"/>
    <property type="match status" value="1"/>
</dbReference>
<evidence type="ECO:0000256" key="8">
    <source>
        <dbReference type="ARBA" id="ARBA00023065"/>
    </source>
</evidence>
<dbReference type="PANTHER" id="PTHR13822:SF7">
    <property type="entry name" value="ATP SYNTHASE SUBUNIT DELTA, MITOCHONDRIAL"/>
    <property type="match status" value="1"/>
</dbReference>
<dbReference type="OrthoDB" id="270171at2759"/>
<feature type="domain" description="F1F0-ATP synthase subunit delta C-terminal" evidence="16">
    <location>
        <begin position="113"/>
        <end position="152"/>
    </location>
</feature>
<evidence type="ECO:0000256" key="14">
    <source>
        <dbReference type="ARBA" id="ARBA00045605"/>
    </source>
</evidence>
<dbReference type="HAMAP" id="MF_00530">
    <property type="entry name" value="ATP_synth_epsil_bac"/>
    <property type="match status" value="1"/>
</dbReference>
<evidence type="ECO:0000256" key="6">
    <source>
        <dbReference type="ARBA" id="ARBA00022792"/>
    </source>
</evidence>
<evidence type="ECO:0000259" key="15">
    <source>
        <dbReference type="Pfam" id="PF02823"/>
    </source>
</evidence>
<dbReference type="FunCoup" id="A0A1E5R0B1">
    <property type="interactions" value="733"/>
</dbReference>
<keyword evidence="10" id="KW-0472">Membrane</keyword>
<evidence type="ECO:0000256" key="1">
    <source>
        <dbReference type="ARBA" id="ARBA00004273"/>
    </source>
</evidence>
<evidence type="ECO:0000256" key="4">
    <source>
        <dbReference type="ARBA" id="ARBA00022448"/>
    </source>
</evidence>
<name>A0A1E5R0B1_9ASCO</name>
<evidence type="ECO:0000256" key="3">
    <source>
        <dbReference type="ARBA" id="ARBA00016960"/>
    </source>
</evidence>
<dbReference type="InterPro" id="IPR020546">
    <property type="entry name" value="ATP_synth_F1_dsu/esu_N"/>
</dbReference>
<proteinExistence type="inferred from homology"/>
<evidence type="ECO:0000256" key="13">
    <source>
        <dbReference type="ARBA" id="ARBA00031669"/>
    </source>
</evidence>
<comment type="function">
    <text evidence="14">Mitochondrial membrane ATP synthase (F(1)F(0) ATP synthase or Complex V) produces ATP from ADP in the presence of a proton gradient across the membrane which is generated by electron transport complexes of the respiratory chain. F-type ATPases consist of two structural domains, F(1) - containing the extramembraneous catalytic core, and F(0) - containing the membrane proton channel, linked together by a central stalk and a peripheral stalk. During catalysis, ATP turnover in the catalytic domain of F(1) is coupled via a rotary mechanism of the central stalk subunits to proton translocation. Part of the complex F(1) domain and of the central stalk which is part of the complex rotary element. Rotation of the central stalk against the surrounding alpha(3)beta(3) subunits leads to hydrolysis of ATP in three separate catalytic sites on the beta subunits.</text>
</comment>
<dbReference type="Proteomes" id="UP000095728">
    <property type="component" value="Unassembled WGS sequence"/>
</dbReference>
<evidence type="ECO:0000313" key="17">
    <source>
        <dbReference type="EMBL" id="OEJ80331.1"/>
    </source>
</evidence>
<gene>
    <name evidence="17" type="ORF">AWRI3579_g4466</name>
</gene>
<evidence type="ECO:0000256" key="10">
    <source>
        <dbReference type="ARBA" id="ARBA00023136"/>
    </source>
</evidence>
<evidence type="ECO:0000256" key="11">
    <source>
        <dbReference type="ARBA" id="ARBA00023196"/>
    </source>
</evidence>
<dbReference type="PANTHER" id="PTHR13822">
    <property type="entry name" value="ATP SYNTHASE DELTA/EPSILON CHAIN"/>
    <property type="match status" value="1"/>
</dbReference>
<reference evidence="18" key="1">
    <citation type="journal article" date="2016" name="Genome Announc.">
        <title>Genome sequences of three species of Hanseniaspora isolated from spontaneous wine fermentations.</title>
        <authorList>
            <person name="Sternes P.R."/>
            <person name="Lee D."/>
            <person name="Kutyna D.R."/>
            <person name="Borneman A.R."/>
        </authorList>
    </citation>
    <scope>NUCLEOTIDE SEQUENCE [LARGE SCALE GENOMIC DNA]</scope>
    <source>
        <strain evidence="18">AWRI3579</strain>
    </source>
</reference>
<keyword evidence="6" id="KW-0999">Mitochondrion inner membrane</keyword>
<organism evidence="17 18">
    <name type="scientific">Hanseniaspora osmophila</name>
    <dbReference type="NCBI Taxonomy" id="56408"/>
    <lineage>
        <taxon>Eukaryota</taxon>
        <taxon>Fungi</taxon>
        <taxon>Dikarya</taxon>
        <taxon>Ascomycota</taxon>
        <taxon>Saccharomycotina</taxon>
        <taxon>Saccharomycetes</taxon>
        <taxon>Saccharomycodales</taxon>
        <taxon>Saccharomycodaceae</taxon>
        <taxon>Hanseniaspora</taxon>
    </lineage>
</organism>
<feature type="domain" description="ATP synthase F1 complex delta/epsilon subunit N-terminal" evidence="15">
    <location>
        <begin position="25"/>
        <end position="99"/>
    </location>
</feature>
<dbReference type="InterPro" id="IPR048938">
    <property type="entry name" value="ATPD_C_fung"/>
</dbReference>
<dbReference type="AlphaFoldDB" id="A0A1E5R0B1"/>
<comment type="caution">
    <text evidence="17">The sequence shown here is derived from an EMBL/GenBank/DDBJ whole genome shotgun (WGS) entry which is preliminary data.</text>
</comment>
<sequence length="156" mass="16828">MFSRRLLLQAVKARTYATESAAETLKLQFALPHKTLFKNASVAQVNLPVQSGSIGVLANHVPIVEQLTPGVVEVFETLNGTPKKFFVSGGFANIQPDSVLNITSVEAFPLEEFDSSAIKSLIQEASKNVTSSNEEVATKAQIELDVLENLQASLKA</sequence>
<protein>
    <recommendedName>
        <fullName evidence="3">ATP synthase subunit delta, mitochondrial</fullName>
    </recommendedName>
    <alternativeName>
        <fullName evidence="13">F-ATPase delta subunit</fullName>
    </alternativeName>
</protein>
<dbReference type="FunFam" id="2.60.15.10:FF:000003">
    <property type="entry name" value="ATP synthase subunit delta, mitochondrial"/>
    <property type="match status" value="1"/>
</dbReference>
<keyword evidence="7" id="KW-0809">Transit peptide</keyword>
<keyword evidence="18" id="KW-1185">Reference proteome</keyword>
<keyword evidence="11" id="KW-0139">CF(1)</keyword>
<dbReference type="Pfam" id="PF21334">
    <property type="entry name" value="ATPD_C_fung"/>
    <property type="match status" value="1"/>
</dbReference>
<dbReference type="InterPro" id="IPR036771">
    <property type="entry name" value="ATPsynth_dsu/esu_N"/>
</dbReference>
<keyword evidence="8" id="KW-0406">Ion transport</keyword>
<dbReference type="CDD" id="cd12152">
    <property type="entry name" value="F1-ATPase_delta"/>
    <property type="match status" value="1"/>
</dbReference>
<evidence type="ECO:0000256" key="5">
    <source>
        <dbReference type="ARBA" id="ARBA00022781"/>
    </source>
</evidence>
<dbReference type="EMBL" id="LPNM01000012">
    <property type="protein sequence ID" value="OEJ80331.1"/>
    <property type="molecule type" value="Genomic_DNA"/>
</dbReference>
<evidence type="ECO:0000313" key="18">
    <source>
        <dbReference type="Proteomes" id="UP000095728"/>
    </source>
</evidence>
<keyword evidence="4" id="KW-0813">Transport</keyword>
<evidence type="ECO:0000256" key="2">
    <source>
        <dbReference type="ARBA" id="ARBA00005712"/>
    </source>
</evidence>
<keyword evidence="12" id="KW-0066">ATP synthesis</keyword>
<dbReference type="STRING" id="56408.A0A1E5R0B1"/>
<evidence type="ECO:0000256" key="7">
    <source>
        <dbReference type="ARBA" id="ARBA00022946"/>
    </source>
</evidence>
<dbReference type="GO" id="GO:0005743">
    <property type="term" value="C:mitochondrial inner membrane"/>
    <property type="evidence" value="ECO:0007669"/>
    <property type="project" value="UniProtKB-SubCell"/>
</dbReference>
<comment type="similarity">
    <text evidence="2">Belongs to the ATPase epsilon chain family.</text>
</comment>
<accession>A0A1E5R0B1</accession>
<dbReference type="Pfam" id="PF02823">
    <property type="entry name" value="ATP-synt_DE_N"/>
    <property type="match status" value="1"/>
</dbReference>
<keyword evidence="5" id="KW-0375">Hydrogen ion transport</keyword>
<dbReference type="Gene3D" id="2.60.15.10">
    <property type="entry name" value="F0F1 ATP synthase delta/epsilon subunit, N-terminal"/>
    <property type="match status" value="1"/>
</dbReference>
<dbReference type="Gene3D" id="6.10.140.880">
    <property type="match status" value="1"/>
</dbReference>
<evidence type="ECO:0000256" key="9">
    <source>
        <dbReference type="ARBA" id="ARBA00023128"/>
    </source>
</evidence>
<dbReference type="GO" id="GO:0046933">
    <property type="term" value="F:proton-transporting ATP synthase activity, rotational mechanism"/>
    <property type="evidence" value="ECO:0007669"/>
    <property type="project" value="InterPro"/>
</dbReference>
<dbReference type="InParanoid" id="A0A1E5R0B1"/>
<keyword evidence="9" id="KW-0496">Mitochondrion</keyword>